<comment type="caution">
    <text evidence="2">The sequence shown here is derived from an EMBL/GenBank/DDBJ whole genome shotgun (WGS) entry which is preliminary data.</text>
</comment>
<evidence type="ECO:0000313" key="3">
    <source>
        <dbReference type="Proteomes" id="UP000444185"/>
    </source>
</evidence>
<evidence type="ECO:0000259" key="1">
    <source>
        <dbReference type="Pfam" id="PF08818"/>
    </source>
</evidence>
<protein>
    <recommendedName>
        <fullName evidence="1">YdhG-like domain-containing protein</fullName>
    </recommendedName>
</protein>
<dbReference type="OrthoDB" id="214150at2"/>
<dbReference type="AlphaFoldDB" id="A0A844XVR6"/>
<dbReference type="Pfam" id="PF13376">
    <property type="entry name" value="OmdA"/>
    <property type="match status" value="1"/>
</dbReference>
<dbReference type="RefSeq" id="WP_160606582.1">
    <property type="nucleotide sequence ID" value="NZ_WTYF01000004.1"/>
</dbReference>
<dbReference type="EMBL" id="WTYF01000004">
    <property type="protein sequence ID" value="MXO50155.1"/>
    <property type="molecule type" value="Genomic_DNA"/>
</dbReference>
<reference evidence="2 3" key="1">
    <citation type="submission" date="2019-12" db="EMBL/GenBank/DDBJ databases">
        <title>Genomic-based taxomic classification of the family Erythrobacteraceae.</title>
        <authorList>
            <person name="Xu L."/>
        </authorList>
    </citation>
    <scope>NUCLEOTIDE SEQUENCE [LARGE SCALE GENOMIC DNA]</scope>
    <source>
        <strain evidence="2 3">DSM 16225</strain>
    </source>
</reference>
<accession>A0A844XVR6</accession>
<dbReference type="SUPFAM" id="SSF159888">
    <property type="entry name" value="YdhG-like"/>
    <property type="match status" value="1"/>
</dbReference>
<dbReference type="Gene3D" id="3.90.1150.200">
    <property type="match status" value="1"/>
</dbReference>
<name>A0A844XVR6_9SPHN</name>
<sequence>MKTDTRVDDYIAKAAPFAQPILRHLRQVAHDALPEGEEDIKWGMPHFCLKGKNVAGMAAFKAHCSFTIHGEAKHGEGMGQCGKIAELSDLPADADLVARLQDIAAVIEAGGSATGGRKKRVPVKESAVPEGLAERLGTNAAAKATFDGFTAAQRRDYADWITGAKREATRASRLDQAVEWLAEGKKRYCKYENC</sequence>
<evidence type="ECO:0000313" key="2">
    <source>
        <dbReference type="EMBL" id="MXO50155.1"/>
    </source>
</evidence>
<proteinExistence type="predicted"/>
<gene>
    <name evidence="2" type="ORF">GRI42_02415</name>
</gene>
<keyword evidence="3" id="KW-1185">Reference proteome</keyword>
<dbReference type="Proteomes" id="UP000444185">
    <property type="component" value="Unassembled WGS sequence"/>
</dbReference>
<organism evidence="2 3">
    <name type="scientific">Qipengyuania gaetbuli</name>
    <dbReference type="NCBI Taxonomy" id="266952"/>
    <lineage>
        <taxon>Bacteria</taxon>
        <taxon>Pseudomonadati</taxon>
        <taxon>Pseudomonadota</taxon>
        <taxon>Alphaproteobacteria</taxon>
        <taxon>Sphingomonadales</taxon>
        <taxon>Erythrobacteraceae</taxon>
        <taxon>Qipengyuania</taxon>
    </lineage>
</organism>
<dbReference type="Pfam" id="PF08818">
    <property type="entry name" value="DUF1801"/>
    <property type="match status" value="1"/>
</dbReference>
<dbReference type="InterPro" id="IPR014922">
    <property type="entry name" value="YdhG-like"/>
</dbReference>
<feature type="domain" description="YdhG-like" evidence="1">
    <location>
        <begin position="19"/>
        <end position="92"/>
    </location>
</feature>